<dbReference type="EMBL" id="BTSY01000003">
    <property type="protein sequence ID" value="GMT21188.1"/>
    <property type="molecule type" value="Genomic_DNA"/>
</dbReference>
<protein>
    <submittedName>
        <fullName evidence="2">Uncharacterized protein</fullName>
    </submittedName>
</protein>
<comment type="caution">
    <text evidence="2">The sequence shown here is derived from an EMBL/GenBank/DDBJ whole genome shotgun (WGS) entry which is preliminary data.</text>
</comment>
<accession>A0AAV5VS62</accession>
<feature type="transmembrane region" description="Helical" evidence="1">
    <location>
        <begin position="43"/>
        <end position="65"/>
    </location>
</feature>
<name>A0AAV5VS62_9BILA</name>
<keyword evidence="1" id="KW-1133">Transmembrane helix</keyword>
<proteinExistence type="predicted"/>
<evidence type="ECO:0000313" key="2">
    <source>
        <dbReference type="EMBL" id="GMT21188.1"/>
    </source>
</evidence>
<keyword evidence="3" id="KW-1185">Reference proteome</keyword>
<keyword evidence="1" id="KW-0812">Transmembrane</keyword>
<sequence>MPSLVLSGKPDKEVALLSPTIEVPKGTSSRCFSERETRRASQLAAAGLWFPLILILSLMLGAAALCPTTKSSPAAVLAAQEAALTVPSQMNEAEVNVTTSAKPSSVVAVPGAREGNRPVSLLSLLK</sequence>
<evidence type="ECO:0000313" key="3">
    <source>
        <dbReference type="Proteomes" id="UP001432322"/>
    </source>
</evidence>
<dbReference type="AlphaFoldDB" id="A0AAV5VS62"/>
<keyword evidence="1" id="KW-0472">Membrane</keyword>
<evidence type="ECO:0000256" key="1">
    <source>
        <dbReference type="SAM" id="Phobius"/>
    </source>
</evidence>
<gene>
    <name evidence="2" type="ORF">PFISCL1PPCAC_12485</name>
</gene>
<reference evidence="2" key="1">
    <citation type="submission" date="2023-10" db="EMBL/GenBank/DDBJ databases">
        <title>Genome assembly of Pristionchus species.</title>
        <authorList>
            <person name="Yoshida K."/>
            <person name="Sommer R.J."/>
        </authorList>
    </citation>
    <scope>NUCLEOTIDE SEQUENCE</scope>
    <source>
        <strain evidence="2">RS5133</strain>
    </source>
</reference>
<feature type="non-terminal residue" evidence="2">
    <location>
        <position position="126"/>
    </location>
</feature>
<organism evidence="2 3">
    <name type="scientific">Pristionchus fissidentatus</name>
    <dbReference type="NCBI Taxonomy" id="1538716"/>
    <lineage>
        <taxon>Eukaryota</taxon>
        <taxon>Metazoa</taxon>
        <taxon>Ecdysozoa</taxon>
        <taxon>Nematoda</taxon>
        <taxon>Chromadorea</taxon>
        <taxon>Rhabditida</taxon>
        <taxon>Rhabditina</taxon>
        <taxon>Diplogasteromorpha</taxon>
        <taxon>Diplogasteroidea</taxon>
        <taxon>Neodiplogasteridae</taxon>
        <taxon>Pristionchus</taxon>
    </lineage>
</organism>
<dbReference type="Proteomes" id="UP001432322">
    <property type="component" value="Unassembled WGS sequence"/>
</dbReference>